<accession>A0ABU9RQJ1</accession>
<dbReference type="PANTHER" id="PTHR43386">
    <property type="entry name" value="OLIGOPEPTIDE TRANSPORT SYSTEM PERMEASE PROTEIN APPC"/>
    <property type="match status" value="1"/>
</dbReference>
<keyword evidence="3" id="KW-1003">Cell membrane</keyword>
<protein>
    <submittedName>
        <fullName evidence="9">ABC transporter permease</fullName>
    </submittedName>
</protein>
<comment type="caution">
    <text evidence="9">The sequence shown here is derived from an EMBL/GenBank/DDBJ whole genome shotgun (WGS) entry which is preliminary data.</text>
</comment>
<dbReference type="RefSeq" id="WP_342947042.1">
    <property type="nucleotide sequence ID" value="NZ_JAYMRV010000003.1"/>
</dbReference>
<evidence type="ECO:0000256" key="6">
    <source>
        <dbReference type="ARBA" id="ARBA00023136"/>
    </source>
</evidence>
<dbReference type="Proteomes" id="UP001489897">
    <property type="component" value="Unassembled WGS sequence"/>
</dbReference>
<comment type="subcellular location">
    <subcellularLocation>
        <location evidence="1 7">Cell membrane</location>
        <topology evidence="1 7">Multi-pass membrane protein</topology>
    </subcellularLocation>
</comment>
<dbReference type="InterPro" id="IPR050366">
    <property type="entry name" value="BP-dependent_transpt_permease"/>
</dbReference>
<evidence type="ECO:0000259" key="8">
    <source>
        <dbReference type="PROSITE" id="PS50928"/>
    </source>
</evidence>
<feature type="transmembrane region" description="Helical" evidence="7">
    <location>
        <begin position="129"/>
        <end position="147"/>
    </location>
</feature>
<evidence type="ECO:0000256" key="3">
    <source>
        <dbReference type="ARBA" id="ARBA00022475"/>
    </source>
</evidence>
<keyword evidence="5 7" id="KW-1133">Transmembrane helix</keyword>
<dbReference type="CDD" id="cd06261">
    <property type="entry name" value="TM_PBP2"/>
    <property type="match status" value="1"/>
</dbReference>
<name>A0ABU9RQJ1_9BURK</name>
<keyword evidence="4 7" id="KW-0812">Transmembrane</keyword>
<dbReference type="EMBL" id="JAYMRV010000003">
    <property type="protein sequence ID" value="MEM5421959.1"/>
    <property type="molecule type" value="Genomic_DNA"/>
</dbReference>
<dbReference type="InterPro" id="IPR000515">
    <property type="entry name" value="MetI-like"/>
</dbReference>
<dbReference type="InterPro" id="IPR035906">
    <property type="entry name" value="MetI-like_sf"/>
</dbReference>
<keyword evidence="6 7" id="KW-0472">Membrane</keyword>
<dbReference type="PANTHER" id="PTHR43386:SF1">
    <property type="entry name" value="D,D-DIPEPTIDE TRANSPORT SYSTEM PERMEASE PROTEIN DDPC-RELATED"/>
    <property type="match status" value="1"/>
</dbReference>
<reference evidence="9 10" key="1">
    <citation type="submission" date="2024-01" db="EMBL/GenBank/DDBJ databases">
        <title>The diversity of rhizobia nodulating Mimosa spp. in eleven states of Brazil covering several biomes is determined by host plant, location, and edaphic factors.</title>
        <authorList>
            <person name="Rouws L."/>
            <person name="Barauna A."/>
            <person name="Beukes C."/>
            <person name="De Faria S.M."/>
            <person name="Gross E."/>
            <person name="Dos Reis Junior F.B."/>
            <person name="Simon M."/>
            <person name="Maluk M."/>
            <person name="Odee D.W."/>
            <person name="Kenicer G."/>
            <person name="Young J.P.W."/>
            <person name="Reis V.M."/>
            <person name="Zilli J."/>
            <person name="James E.K."/>
        </authorList>
    </citation>
    <scope>NUCLEOTIDE SEQUENCE [LARGE SCALE GENOMIC DNA]</scope>
    <source>
        <strain evidence="9 10">JPY167</strain>
    </source>
</reference>
<feature type="transmembrane region" description="Helical" evidence="7">
    <location>
        <begin position="259"/>
        <end position="280"/>
    </location>
</feature>
<evidence type="ECO:0000256" key="4">
    <source>
        <dbReference type="ARBA" id="ARBA00022692"/>
    </source>
</evidence>
<evidence type="ECO:0000313" key="10">
    <source>
        <dbReference type="Proteomes" id="UP001489897"/>
    </source>
</evidence>
<evidence type="ECO:0000256" key="5">
    <source>
        <dbReference type="ARBA" id="ARBA00022989"/>
    </source>
</evidence>
<feature type="transmembrane region" description="Helical" evidence="7">
    <location>
        <begin position="96"/>
        <end position="117"/>
    </location>
</feature>
<keyword evidence="2 7" id="KW-0813">Transport</keyword>
<gene>
    <name evidence="9" type="ORF">VSR73_12910</name>
</gene>
<evidence type="ECO:0000256" key="2">
    <source>
        <dbReference type="ARBA" id="ARBA00022448"/>
    </source>
</evidence>
<dbReference type="Pfam" id="PF00528">
    <property type="entry name" value="BPD_transp_1"/>
    <property type="match status" value="1"/>
</dbReference>
<proteinExistence type="inferred from homology"/>
<evidence type="ECO:0000313" key="9">
    <source>
        <dbReference type="EMBL" id="MEM5421959.1"/>
    </source>
</evidence>
<evidence type="ECO:0000256" key="7">
    <source>
        <dbReference type="RuleBase" id="RU363032"/>
    </source>
</evidence>
<sequence length="292" mass="30614">MFATLVRRAPARIAVKLSFLAQRWSHAGGRKLRALVPPAALLAVALAGPSFVADPTAPHVAHMLAPPSLAHWFGTDAIGRDLFARVVVATRLDLSIALGAVGIAALAGSVLGAASGLAGGRIDRLLQRVVDVFMAFPLFVVALALVAVLGNSVSSVVLATALINIPFYARLARAEIAARREANFVHAARLFGWSDTKILLRVLLPGALPALCAQMTVNLGWAMTNSAGLSFLGMGVRPPAAEWGVLVGEGAPYMMTGQWWLATFPSLALALAVFLLNGAGDSLRDAFDPRSR</sequence>
<feature type="transmembrane region" description="Helical" evidence="7">
    <location>
        <begin position="198"/>
        <end position="221"/>
    </location>
</feature>
<keyword evidence="10" id="KW-1185">Reference proteome</keyword>
<comment type="similarity">
    <text evidence="7">Belongs to the binding-protein-dependent transport system permease family.</text>
</comment>
<evidence type="ECO:0000256" key="1">
    <source>
        <dbReference type="ARBA" id="ARBA00004651"/>
    </source>
</evidence>
<dbReference type="SUPFAM" id="SSF161098">
    <property type="entry name" value="MetI-like"/>
    <property type="match status" value="1"/>
</dbReference>
<dbReference type="Gene3D" id="1.10.3720.10">
    <property type="entry name" value="MetI-like"/>
    <property type="match status" value="1"/>
</dbReference>
<dbReference type="PROSITE" id="PS50928">
    <property type="entry name" value="ABC_TM1"/>
    <property type="match status" value="1"/>
</dbReference>
<organism evidence="9 10">
    <name type="scientific">Paraburkholderia ferrariae</name>
    <dbReference type="NCBI Taxonomy" id="386056"/>
    <lineage>
        <taxon>Bacteria</taxon>
        <taxon>Pseudomonadati</taxon>
        <taxon>Pseudomonadota</taxon>
        <taxon>Betaproteobacteria</taxon>
        <taxon>Burkholderiales</taxon>
        <taxon>Burkholderiaceae</taxon>
        <taxon>Paraburkholderia</taxon>
    </lineage>
</organism>
<feature type="domain" description="ABC transmembrane type-1" evidence="8">
    <location>
        <begin position="90"/>
        <end position="280"/>
    </location>
</feature>